<protein>
    <submittedName>
        <fullName evidence="10">Serine protease</fullName>
    </submittedName>
</protein>
<evidence type="ECO:0000313" key="10">
    <source>
        <dbReference type="EMBL" id="KOF01607.1"/>
    </source>
</evidence>
<keyword evidence="2 5" id="KW-0812">Transmembrane</keyword>
<dbReference type="PANTHER" id="PTHR33507:SF3">
    <property type="entry name" value="INNER MEMBRANE PROTEIN YBBJ"/>
    <property type="match status" value="1"/>
</dbReference>
<evidence type="ECO:0000256" key="3">
    <source>
        <dbReference type="ARBA" id="ARBA00022989"/>
    </source>
</evidence>
<feature type="transmembrane region" description="Helical" evidence="5">
    <location>
        <begin position="344"/>
        <end position="367"/>
    </location>
</feature>
<dbReference type="InterPro" id="IPR056738">
    <property type="entry name" value="NfeD1b_N"/>
</dbReference>
<feature type="chain" id="PRO_5005580040" evidence="6">
    <location>
        <begin position="23"/>
        <end position="455"/>
    </location>
</feature>
<keyword evidence="4 5" id="KW-0472">Membrane</keyword>
<dbReference type="GO" id="GO:0006508">
    <property type="term" value="P:proteolysis"/>
    <property type="evidence" value="ECO:0007669"/>
    <property type="project" value="UniProtKB-KW"/>
</dbReference>
<dbReference type="InterPro" id="IPR056739">
    <property type="entry name" value="NfeD_membrane"/>
</dbReference>
<reference evidence="11" key="1">
    <citation type="submission" date="2014-11" db="EMBL/GenBank/DDBJ databases">
        <title>Genome sequencing of Roseivirga sp. D-25.</title>
        <authorList>
            <person name="Selvaratnam C."/>
            <person name="Thevarajoo S."/>
            <person name="Goh K.M."/>
            <person name="Eee R."/>
            <person name="Chan K.-G."/>
            <person name="Chong C.S."/>
        </authorList>
    </citation>
    <scope>NUCLEOTIDE SEQUENCE [LARGE SCALE GENOMIC DNA]</scope>
    <source>
        <strain evidence="11">D-25</strain>
    </source>
</reference>
<dbReference type="Gene3D" id="2.40.50.140">
    <property type="entry name" value="Nucleic acid-binding proteins"/>
    <property type="match status" value="1"/>
</dbReference>
<dbReference type="InterPro" id="IPR012340">
    <property type="entry name" value="NA-bd_OB-fold"/>
</dbReference>
<feature type="transmembrane region" description="Helical" evidence="5">
    <location>
        <begin position="260"/>
        <end position="280"/>
    </location>
</feature>
<dbReference type="SUPFAM" id="SSF52096">
    <property type="entry name" value="ClpP/crotonase"/>
    <property type="match status" value="1"/>
</dbReference>
<evidence type="ECO:0000259" key="7">
    <source>
        <dbReference type="Pfam" id="PF01957"/>
    </source>
</evidence>
<evidence type="ECO:0000313" key="11">
    <source>
        <dbReference type="Proteomes" id="UP000036908"/>
    </source>
</evidence>
<comment type="caution">
    <text evidence="10">The sequence shown here is derived from an EMBL/GenBank/DDBJ whole genome shotgun (WGS) entry which is preliminary data.</text>
</comment>
<proteinExistence type="predicted"/>
<feature type="transmembrane region" description="Helical" evidence="5">
    <location>
        <begin position="311"/>
        <end position="329"/>
    </location>
</feature>
<keyword evidence="10" id="KW-0645">Protease</keyword>
<dbReference type="Pfam" id="PF01957">
    <property type="entry name" value="NfeD"/>
    <property type="match status" value="1"/>
</dbReference>
<dbReference type="EMBL" id="JSVA01000022">
    <property type="protein sequence ID" value="KOF01607.1"/>
    <property type="molecule type" value="Genomic_DNA"/>
</dbReference>
<dbReference type="InterPro" id="IPR002810">
    <property type="entry name" value="NfeD-like_C"/>
</dbReference>
<feature type="signal peptide" evidence="6">
    <location>
        <begin position="1"/>
        <end position="22"/>
    </location>
</feature>
<dbReference type="AlphaFoldDB" id="A0A0L8AH95"/>
<dbReference type="InterPro" id="IPR029045">
    <property type="entry name" value="ClpP/crotonase-like_dom_sf"/>
</dbReference>
<feature type="domain" description="NfeD1b N-terminal" evidence="9">
    <location>
        <begin position="35"/>
        <end position="218"/>
    </location>
</feature>
<dbReference type="CDD" id="cd07021">
    <property type="entry name" value="Clp_protease_NfeD_like"/>
    <property type="match status" value="1"/>
</dbReference>
<dbReference type="PANTHER" id="PTHR33507">
    <property type="entry name" value="INNER MEMBRANE PROTEIN YBBJ"/>
    <property type="match status" value="1"/>
</dbReference>
<dbReference type="InterPro" id="IPR052165">
    <property type="entry name" value="Membrane_assoc_protease"/>
</dbReference>
<comment type="subcellular location">
    <subcellularLocation>
        <location evidence="1">Membrane</location>
        <topology evidence="1">Multi-pass membrane protein</topology>
    </subcellularLocation>
</comment>
<evidence type="ECO:0000256" key="4">
    <source>
        <dbReference type="ARBA" id="ARBA00023136"/>
    </source>
</evidence>
<organism evidence="10 11">
    <name type="scientific">Roseivirga seohaensis subsp. aquiponti</name>
    <dbReference type="NCBI Taxonomy" id="1566026"/>
    <lineage>
        <taxon>Bacteria</taxon>
        <taxon>Pseudomonadati</taxon>
        <taxon>Bacteroidota</taxon>
        <taxon>Cytophagia</taxon>
        <taxon>Cytophagales</taxon>
        <taxon>Roseivirgaceae</taxon>
        <taxon>Roseivirga</taxon>
    </lineage>
</organism>
<feature type="domain" description="NfeD integral membrane" evidence="8">
    <location>
        <begin position="239"/>
        <end position="363"/>
    </location>
</feature>
<accession>A0A0L8AH95</accession>
<evidence type="ECO:0000259" key="8">
    <source>
        <dbReference type="Pfam" id="PF24961"/>
    </source>
</evidence>
<evidence type="ECO:0000259" key="9">
    <source>
        <dbReference type="Pfam" id="PF25145"/>
    </source>
</evidence>
<dbReference type="GO" id="GO:0008233">
    <property type="term" value="F:peptidase activity"/>
    <property type="evidence" value="ECO:0007669"/>
    <property type="project" value="UniProtKB-KW"/>
</dbReference>
<dbReference type="Proteomes" id="UP000036908">
    <property type="component" value="Unassembled WGS sequence"/>
</dbReference>
<dbReference type="GO" id="GO:0005886">
    <property type="term" value="C:plasma membrane"/>
    <property type="evidence" value="ECO:0007669"/>
    <property type="project" value="TreeGrafter"/>
</dbReference>
<dbReference type="Pfam" id="PF25145">
    <property type="entry name" value="NfeD1b_N"/>
    <property type="match status" value="1"/>
</dbReference>
<dbReference type="PATRIC" id="fig|1566026.4.peg.1874"/>
<evidence type="ECO:0000256" key="5">
    <source>
        <dbReference type="SAM" id="Phobius"/>
    </source>
</evidence>
<evidence type="ECO:0000256" key="6">
    <source>
        <dbReference type="SAM" id="SignalP"/>
    </source>
</evidence>
<feature type="transmembrane region" description="Helical" evidence="5">
    <location>
        <begin position="230"/>
        <end position="253"/>
    </location>
</feature>
<dbReference type="SUPFAM" id="SSF141322">
    <property type="entry name" value="NfeD domain-like"/>
    <property type="match status" value="1"/>
</dbReference>
<gene>
    <name evidence="10" type="ORF">OB69_17170</name>
</gene>
<sequence>MKFVRRIGLIFLASLFCAGLFAEWNPSQDPTKKRIFVMEIRNDIDPRMNRYVDLALDQATEENAEIVIIDMDTYGGAVNDANDIRTRILEYEKPVWVFINNDAASAGALISIACDSIYMVPGANIGAATVVNGEDGSQAPDKYQSYMRSIMRSTAEQTNRDPNIAEGMVDDRIEIEGVTEAGKTITFTTSEAIKNGFCEMQVTSIEDILAKNNIDNYELINYELAASEKIIAFFLNPFVSGILILVIVGGLYFELQTPGVGFPLAAAGIALVFYLTPYYLNGLAANWEIAVLFIGIVLIALEVFVIPGFGVAGIAGISCVVMALIFVMIDNDFFNFDYVPSGELGTAAVVVFAGMLGAMVLIFSLGYRFTESKMFSKVALMGEQRKSDGYTSSFYTADLMGKEGVVFSTLRPSGRVEIDGEIYDAYTRGEYVEKGEKITVISQEGTSLKVRSKKV</sequence>
<keyword evidence="11" id="KW-1185">Reference proteome</keyword>
<keyword evidence="10" id="KW-0378">Hydrolase</keyword>
<dbReference type="Gene3D" id="3.90.226.10">
    <property type="entry name" value="2-enoyl-CoA Hydratase, Chain A, domain 1"/>
    <property type="match status" value="1"/>
</dbReference>
<feature type="domain" description="NfeD-like C-terminal" evidence="7">
    <location>
        <begin position="398"/>
        <end position="451"/>
    </location>
</feature>
<feature type="transmembrane region" description="Helical" evidence="5">
    <location>
        <begin position="286"/>
        <end position="304"/>
    </location>
</feature>
<evidence type="ECO:0000256" key="2">
    <source>
        <dbReference type="ARBA" id="ARBA00022692"/>
    </source>
</evidence>
<name>A0A0L8AH95_9BACT</name>
<keyword evidence="3 5" id="KW-1133">Transmembrane helix</keyword>
<evidence type="ECO:0000256" key="1">
    <source>
        <dbReference type="ARBA" id="ARBA00004141"/>
    </source>
</evidence>
<keyword evidence="6" id="KW-0732">Signal</keyword>
<dbReference type="Pfam" id="PF24961">
    <property type="entry name" value="NfeD_membrane"/>
    <property type="match status" value="1"/>
</dbReference>